<sequence>MGRVNYSPDFKVLAITLMELGMSAKATQQYLLSQFTHKALAVWRKLYHETLVVIWDPASYERIGQLTTFTDQQ</sequence>
<gene>
    <name evidence="1" type="ORF">CROQUDRAFT_43321</name>
</gene>
<accession>A0A9P6NPE3</accession>
<evidence type="ECO:0000313" key="1">
    <source>
        <dbReference type="EMBL" id="KAG0147196.1"/>
    </source>
</evidence>
<protein>
    <recommendedName>
        <fullName evidence="3">Transposase</fullName>
    </recommendedName>
</protein>
<comment type="caution">
    <text evidence="1">The sequence shown here is derived from an EMBL/GenBank/DDBJ whole genome shotgun (WGS) entry which is preliminary data.</text>
</comment>
<evidence type="ECO:0008006" key="3">
    <source>
        <dbReference type="Google" id="ProtNLM"/>
    </source>
</evidence>
<dbReference type="Proteomes" id="UP000886653">
    <property type="component" value="Unassembled WGS sequence"/>
</dbReference>
<dbReference type="AlphaFoldDB" id="A0A9P6NPE3"/>
<evidence type="ECO:0000313" key="2">
    <source>
        <dbReference type="Proteomes" id="UP000886653"/>
    </source>
</evidence>
<organism evidence="1 2">
    <name type="scientific">Cronartium quercuum f. sp. fusiforme G11</name>
    <dbReference type="NCBI Taxonomy" id="708437"/>
    <lineage>
        <taxon>Eukaryota</taxon>
        <taxon>Fungi</taxon>
        <taxon>Dikarya</taxon>
        <taxon>Basidiomycota</taxon>
        <taxon>Pucciniomycotina</taxon>
        <taxon>Pucciniomycetes</taxon>
        <taxon>Pucciniales</taxon>
        <taxon>Coleosporiaceae</taxon>
        <taxon>Cronartium</taxon>
    </lineage>
</organism>
<dbReference type="EMBL" id="MU167251">
    <property type="protein sequence ID" value="KAG0147196.1"/>
    <property type="molecule type" value="Genomic_DNA"/>
</dbReference>
<reference evidence="1" key="1">
    <citation type="submission" date="2013-11" db="EMBL/GenBank/DDBJ databases">
        <title>Genome sequence of the fusiform rust pathogen reveals effectors for host alternation and coevolution with pine.</title>
        <authorList>
            <consortium name="DOE Joint Genome Institute"/>
            <person name="Smith K."/>
            <person name="Pendleton A."/>
            <person name="Kubisiak T."/>
            <person name="Anderson C."/>
            <person name="Salamov A."/>
            <person name="Aerts A."/>
            <person name="Riley R."/>
            <person name="Clum A."/>
            <person name="Lindquist E."/>
            <person name="Ence D."/>
            <person name="Campbell M."/>
            <person name="Kronenberg Z."/>
            <person name="Feau N."/>
            <person name="Dhillon B."/>
            <person name="Hamelin R."/>
            <person name="Burleigh J."/>
            <person name="Smith J."/>
            <person name="Yandell M."/>
            <person name="Nelson C."/>
            <person name="Grigoriev I."/>
            <person name="Davis J."/>
        </authorList>
    </citation>
    <scope>NUCLEOTIDE SEQUENCE</scope>
    <source>
        <strain evidence="1">G11</strain>
    </source>
</reference>
<name>A0A9P6NPE3_9BASI</name>
<keyword evidence="2" id="KW-1185">Reference proteome</keyword>
<proteinExistence type="predicted"/>